<protein>
    <recommendedName>
        <fullName evidence="5">Oxygen sensor histidine kinase NreB</fullName>
        <ecNumber evidence="4">2.7.13.3</ecNumber>
    </recommendedName>
    <alternativeName>
        <fullName evidence="15">Nitrogen regulation protein B</fullName>
    </alternativeName>
</protein>
<comment type="catalytic activity">
    <reaction evidence="1">
        <text>ATP + protein L-histidine = ADP + protein N-phospho-L-histidine.</text>
        <dbReference type="EC" id="2.7.13.3"/>
    </reaction>
</comment>
<comment type="subcellular location">
    <subcellularLocation>
        <location evidence="3">Cytoplasm</location>
    </subcellularLocation>
</comment>
<keyword evidence="10" id="KW-0418">Kinase</keyword>
<evidence type="ECO:0000256" key="14">
    <source>
        <dbReference type="ARBA" id="ARBA00024827"/>
    </source>
</evidence>
<name>A0A918THZ0_9BACT</name>
<evidence type="ECO:0000256" key="7">
    <source>
        <dbReference type="ARBA" id="ARBA00022490"/>
    </source>
</evidence>
<dbReference type="InterPro" id="IPR036890">
    <property type="entry name" value="HATPase_C_sf"/>
</dbReference>
<keyword evidence="16" id="KW-1133">Transmembrane helix</keyword>
<dbReference type="GO" id="GO:0046983">
    <property type="term" value="F:protein dimerization activity"/>
    <property type="evidence" value="ECO:0007669"/>
    <property type="project" value="InterPro"/>
</dbReference>
<evidence type="ECO:0000313" key="18">
    <source>
        <dbReference type="EMBL" id="GHC48682.1"/>
    </source>
</evidence>
<dbReference type="Pfam" id="PF07730">
    <property type="entry name" value="HisKA_3"/>
    <property type="match status" value="1"/>
</dbReference>
<keyword evidence="9" id="KW-0479">Metal-binding</keyword>
<feature type="domain" description="Histidine kinase" evidence="17">
    <location>
        <begin position="419"/>
        <end position="607"/>
    </location>
</feature>
<evidence type="ECO:0000256" key="6">
    <source>
        <dbReference type="ARBA" id="ARBA00022485"/>
    </source>
</evidence>
<dbReference type="Pfam" id="PF02518">
    <property type="entry name" value="HATPase_c"/>
    <property type="match status" value="1"/>
</dbReference>
<organism evidence="18 19">
    <name type="scientific">Roseibacillus persicicus</name>
    <dbReference type="NCBI Taxonomy" id="454148"/>
    <lineage>
        <taxon>Bacteria</taxon>
        <taxon>Pseudomonadati</taxon>
        <taxon>Verrucomicrobiota</taxon>
        <taxon>Verrucomicrobiia</taxon>
        <taxon>Verrucomicrobiales</taxon>
        <taxon>Verrucomicrobiaceae</taxon>
        <taxon>Roseibacillus</taxon>
    </lineage>
</organism>
<keyword evidence="16" id="KW-0812">Transmembrane</keyword>
<dbReference type="PANTHER" id="PTHR24421">
    <property type="entry name" value="NITRATE/NITRITE SENSOR PROTEIN NARX-RELATED"/>
    <property type="match status" value="1"/>
</dbReference>
<dbReference type="GO" id="GO:0005737">
    <property type="term" value="C:cytoplasm"/>
    <property type="evidence" value="ECO:0007669"/>
    <property type="project" value="UniProtKB-SubCell"/>
</dbReference>
<evidence type="ECO:0000256" key="1">
    <source>
        <dbReference type="ARBA" id="ARBA00000085"/>
    </source>
</evidence>
<dbReference type="Proteomes" id="UP000644507">
    <property type="component" value="Unassembled WGS sequence"/>
</dbReference>
<dbReference type="InterPro" id="IPR011712">
    <property type="entry name" value="Sig_transdc_His_kin_sub3_dim/P"/>
</dbReference>
<comment type="caution">
    <text evidence="18">The sequence shown here is derived from an EMBL/GenBank/DDBJ whole genome shotgun (WGS) entry which is preliminary data.</text>
</comment>
<keyword evidence="16" id="KW-0472">Membrane</keyword>
<dbReference type="SUPFAM" id="SSF55874">
    <property type="entry name" value="ATPase domain of HSP90 chaperone/DNA topoisomerase II/histidine kinase"/>
    <property type="match status" value="1"/>
</dbReference>
<keyword evidence="11" id="KW-0408">Iron</keyword>
<evidence type="ECO:0000256" key="4">
    <source>
        <dbReference type="ARBA" id="ARBA00012438"/>
    </source>
</evidence>
<evidence type="ECO:0000313" key="19">
    <source>
        <dbReference type="Proteomes" id="UP000644507"/>
    </source>
</evidence>
<dbReference type="EC" id="2.7.13.3" evidence="4"/>
<keyword evidence="8" id="KW-0808">Transferase</keyword>
<evidence type="ECO:0000256" key="13">
    <source>
        <dbReference type="ARBA" id="ARBA00023014"/>
    </source>
</evidence>
<gene>
    <name evidence="18" type="ORF">GCM10007100_13260</name>
</gene>
<sequence>MQLGVQFDDFGYHSDFIPAVEEVPDEPLWTLDLIPGSFPTLALVLVPAFDQRLPNLRGYAFPKRFRIRSVDSEDDPGKILVDWTSRDFPDPGNRPVYFSFPQDEAPEDRLRLEVFAGHEQNGEEFFALGRIHPIRQGEQQKAGVEDVSSSFDSPPFWSSEALVSSRQSLGMPLSAEKSESKDLVLKLPAETLEGTLVFRIELDEPQILGWVNLYPGKNPEGVNLPGYGFPKHLRLYRVEQDDKPNERARRFPLGEPVNWEQPSDQMIRIPGGGSPIKALEISCNDFPSYQGQAVFSLGEIEIVRSGQNYSRGRKITTRNFSLPDETDLDLLVDGKVGGHSILPLPEWFQQLAKGKAHEARLVSLNAELAVATARWKTLQERALLTFGFFLLLAAAAVVVIIRRSRTQARLSLRKQIHSDLHDDVGSSLGSISLIAEQLQQAKLDEEVREDLGDLALIAREAWASLRDIVWVIDEDSIRLPALIDQLSERAKRVLAGTTVSVETPEACPNSKVSLPFKRHFIMFFKEVLHNCARHSHATEVHLKFRIIDEALQVSVRDNGCGFNPEMASGGLGLENIRNRAQEMAGQLTLNSSLGEGTQVVLEVPLKALLNQSDHSYKTSN</sequence>
<accession>A0A918THZ0</accession>
<evidence type="ECO:0000256" key="2">
    <source>
        <dbReference type="ARBA" id="ARBA00001966"/>
    </source>
</evidence>
<keyword evidence="6" id="KW-0004">4Fe-4S</keyword>
<keyword evidence="13" id="KW-0411">Iron-sulfur</keyword>
<dbReference type="GO" id="GO:0000155">
    <property type="term" value="F:phosphorelay sensor kinase activity"/>
    <property type="evidence" value="ECO:0007669"/>
    <property type="project" value="InterPro"/>
</dbReference>
<dbReference type="Gene3D" id="1.20.5.1930">
    <property type="match status" value="1"/>
</dbReference>
<evidence type="ECO:0000256" key="10">
    <source>
        <dbReference type="ARBA" id="ARBA00022777"/>
    </source>
</evidence>
<reference evidence="18" key="2">
    <citation type="submission" date="2020-09" db="EMBL/GenBank/DDBJ databases">
        <authorList>
            <person name="Sun Q."/>
            <person name="Kim S."/>
        </authorList>
    </citation>
    <scope>NUCLEOTIDE SEQUENCE</scope>
    <source>
        <strain evidence="18">KCTC 12988</strain>
    </source>
</reference>
<comment type="function">
    <text evidence="14">Member of the two-component regulatory system NreB/NreC involved in the control of dissimilatory nitrate/nitrite reduction in response to oxygen. NreB functions as a direct oxygen sensor histidine kinase which is autophosphorylated, in the absence of oxygen, probably at the conserved histidine residue, and transfers its phosphate group probably to a conserved aspartate residue of NreC. NreB/NreC activates the expression of the nitrate (narGHJI) and nitrite (nir) reductase operons, as well as the putative nitrate transporter gene narT.</text>
</comment>
<dbReference type="AlphaFoldDB" id="A0A918THZ0"/>
<dbReference type="SMART" id="SM00387">
    <property type="entry name" value="HATPase_c"/>
    <property type="match status" value="1"/>
</dbReference>
<dbReference type="PROSITE" id="PS50109">
    <property type="entry name" value="HIS_KIN"/>
    <property type="match status" value="1"/>
</dbReference>
<dbReference type="InterPro" id="IPR004358">
    <property type="entry name" value="Sig_transdc_His_kin-like_C"/>
</dbReference>
<evidence type="ECO:0000256" key="16">
    <source>
        <dbReference type="SAM" id="Phobius"/>
    </source>
</evidence>
<dbReference type="GO" id="GO:0046872">
    <property type="term" value="F:metal ion binding"/>
    <property type="evidence" value="ECO:0007669"/>
    <property type="project" value="UniProtKB-KW"/>
</dbReference>
<dbReference type="EMBL" id="BMXI01000004">
    <property type="protein sequence ID" value="GHC48682.1"/>
    <property type="molecule type" value="Genomic_DNA"/>
</dbReference>
<dbReference type="CDD" id="cd16917">
    <property type="entry name" value="HATPase_UhpB-NarQ-NarX-like"/>
    <property type="match status" value="1"/>
</dbReference>
<evidence type="ECO:0000256" key="9">
    <source>
        <dbReference type="ARBA" id="ARBA00022723"/>
    </source>
</evidence>
<dbReference type="InterPro" id="IPR005467">
    <property type="entry name" value="His_kinase_dom"/>
</dbReference>
<dbReference type="GO" id="GO:0051539">
    <property type="term" value="F:4 iron, 4 sulfur cluster binding"/>
    <property type="evidence" value="ECO:0007669"/>
    <property type="project" value="UniProtKB-KW"/>
</dbReference>
<keyword evidence="19" id="KW-1185">Reference proteome</keyword>
<evidence type="ECO:0000256" key="11">
    <source>
        <dbReference type="ARBA" id="ARBA00023004"/>
    </source>
</evidence>
<evidence type="ECO:0000256" key="8">
    <source>
        <dbReference type="ARBA" id="ARBA00022679"/>
    </source>
</evidence>
<proteinExistence type="predicted"/>
<dbReference type="InterPro" id="IPR050482">
    <property type="entry name" value="Sensor_HK_TwoCompSys"/>
</dbReference>
<evidence type="ECO:0000256" key="12">
    <source>
        <dbReference type="ARBA" id="ARBA00023012"/>
    </source>
</evidence>
<dbReference type="PRINTS" id="PR00344">
    <property type="entry name" value="BCTRLSENSOR"/>
</dbReference>
<evidence type="ECO:0000259" key="17">
    <source>
        <dbReference type="PROSITE" id="PS50109"/>
    </source>
</evidence>
<reference evidence="18" key="1">
    <citation type="journal article" date="2014" name="Int. J. Syst. Evol. Microbiol.">
        <title>Complete genome sequence of Corynebacterium casei LMG S-19264T (=DSM 44701T), isolated from a smear-ripened cheese.</title>
        <authorList>
            <consortium name="US DOE Joint Genome Institute (JGI-PGF)"/>
            <person name="Walter F."/>
            <person name="Albersmeier A."/>
            <person name="Kalinowski J."/>
            <person name="Ruckert C."/>
        </authorList>
    </citation>
    <scope>NUCLEOTIDE SEQUENCE</scope>
    <source>
        <strain evidence="18">KCTC 12988</strain>
    </source>
</reference>
<comment type="cofactor">
    <cofactor evidence="2">
        <name>[4Fe-4S] cluster</name>
        <dbReference type="ChEBI" id="CHEBI:49883"/>
    </cofactor>
</comment>
<keyword evidence="7" id="KW-0963">Cytoplasm</keyword>
<evidence type="ECO:0000256" key="15">
    <source>
        <dbReference type="ARBA" id="ARBA00030800"/>
    </source>
</evidence>
<evidence type="ECO:0000256" key="5">
    <source>
        <dbReference type="ARBA" id="ARBA00017322"/>
    </source>
</evidence>
<evidence type="ECO:0000256" key="3">
    <source>
        <dbReference type="ARBA" id="ARBA00004496"/>
    </source>
</evidence>
<keyword evidence="12" id="KW-0902">Two-component regulatory system</keyword>
<feature type="transmembrane region" description="Helical" evidence="16">
    <location>
        <begin position="382"/>
        <end position="401"/>
    </location>
</feature>
<dbReference type="InterPro" id="IPR003594">
    <property type="entry name" value="HATPase_dom"/>
</dbReference>
<dbReference type="Gene3D" id="3.30.565.10">
    <property type="entry name" value="Histidine kinase-like ATPase, C-terminal domain"/>
    <property type="match status" value="1"/>
</dbReference>
<dbReference type="GO" id="GO:0016020">
    <property type="term" value="C:membrane"/>
    <property type="evidence" value="ECO:0007669"/>
    <property type="project" value="InterPro"/>
</dbReference>